<feature type="compositionally biased region" description="Low complexity" evidence="2">
    <location>
        <begin position="41"/>
        <end position="54"/>
    </location>
</feature>
<reference evidence="6" key="1">
    <citation type="submission" date="2016-10" db="EMBL/GenBank/DDBJ databases">
        <authorList>
            <person name="Varghese N."/>
        </authorList>
    </citation>
    <scope>NUCLEOTIDE SEQUENCE [LARGE SCALE GENOMIC DNA]</scope>
    <source>
        <strain evidence="6">DSM 12489</strain>
    </source>
</reference>
<dbReference type="SUPFAM" id="SSF53807">
    <property type="entry name" value="Helical backbone' metal receptor"/>
    <property type="match status" value="1"/>
</dbReference>
<evidence type="ECO:0000256" key="2">
    <source>
        <dbReference type="SAM" id="MobiDB-lite"/>
    </source>
</evidence>
<feature type="region of interest" description="Disordered" evidence="2">
    <location>
        <begin position="35"/>
        <end position="57"/>
    </location>
</feature>
<evidence type="ECO:0000256" key="1">
    <source>
        <dbReference type="ARBA" id="ARBA00008814"/>
    </source>
</evidence>
<evidence type="ECO:0000313" key="6">
    <source>
        <dbReference type="Proteomes" id="UP000182589"/>
    </source>
</evidence>
<evidence type="ECO:0000259" key="4">
    <source>
        <dbReference type="PROSITE" id="PS50983"/>
    </source>
</evidence>
<dbReference type="Proteomes" id="UP000182589">
    <property type="component" value="Unassembled WGS sequence"/>
</dbReference>
<protein>
    <submittedName>
        <fullName evidence="5">Iron complex transport system substrate-binding protein</fullName>
    </submittedName>
</protein>
<name>A0A1H2U4T7_9BACL</name>
<proteinExistence type="inferred from homology"/>
<dbReference type="STRING" id="89784.SAMN04489725_10751"/>
<dbReference type="PANTHER" id="PTHR30535">
    <property type="entry name" value="VITAMIN B12-BINDING PROTEIN"/>
    <property type="match status" value="1"/>
</dbReference>
<comment type="similarity">
    <text evidence="1">Belongs to the bacterial solute-binding protein 8 family.</text>
</comment>
<dbReference type="InterPro" id="IPR002491">
    <property type="entry name" value="ABC_transptr_periplasmic_BD"/>
</dbReference>
<dbReference type="PROSITE" id="PS50983">
    <property type="entry name" value="FE_B12_PBP"/>
    <property type="match status" value="1"/>
</dbReference>
<dbReference type="Gene3D" id="3.40.50.1980">
    <property type="entry name" value="Nitrogenase molybdenum iron protein domain"/>
    <property type="match status" value="2"/>
</dbReference>
<accession>A0A1H2U4T7</accession>
<feature type="signal peptide" evidence="3">
    <location>
        <begin position="1"/>
        <end position="21"/>
    </location>
</feature>
<evidence type="ECO:0000313" key="5">
    <source>
        <dbReference type="EMBL" id="SDW51195.1"/>
    </source>
</evidence>
<dbReference type="InterPro" id="IPR050902">
    <property type="entry name" value="ABC_Transporter_SBP"/>
</dbReference>
<dbReference type="Pfam" id="PF01497">
    <property type="entry name" value="Peripla_BP_2"/>
    <property type="match status" value="1"/>
</dbReference>
<dbReference type="EMBL" id="FNOJ01000007">
    <property type="protein sequence ID" value="SDW51195.1"/>
    <property type="molecule type" value="Genomic_DNA"/>
</dbReference>
<feature type="domain" description="Fe/B12 periplasmic-binding" evidence="4">
    <location>
        <begin position="75"/>
        <end position="324"/>
    </location>
</feature>
<keyword evidence="6" id="KW-1185">Reference proteome</keyword>
<dbReference type="AlphaFoldDB" id="A0A1H2U4T7"/>
<dbReference type="GO" id="GO:0071281">
    <property type="term" value="P:cellular response to iron ion"/>
    <property type="evidence" value="ECO:0007669"/>
    <property type="project" value="TreeGrafter"/>
</dbReference>
<dbReference type="PANTHER" id="PTHR30535:SF34">
    <property type="entry name" value="MOLYBDATE-BINDING PROTEIN MOLA"/>
    <property type="match status" value="1"/>
</dbReference>
<gene>
    <name evidence="5" type="ORF">SAMN04489725_10751</name>
</gene>
<organism evidence="5 6">
    <name type="scientific">Alicyclobacillus hesperidum</name>
    <dbReference type="NCBI Taxonomy" id="89784"/>
    <lineage>
        <taxon>Bacteria</taxon>
        <taxon>Bacillati</taxon>
        <taxon>Bacillota</taxon>
        <taxon>Bacilli</taxon>
        <taxon>Bacillales</taxon>
        <taxon>Alicyclobacillaceae</taxon>
        <taxon>Alicyclobacillus</taxon>
    </lineage>
</organism>
<evidence type="ECO:0000256" key="3">
    <source>
        <dbReference type="SAM" id="SignalP"/>
    </source>
</evidence>
<keyword evidence="3" id="KW-0732">Signal</keyword>
<sequence length="333" mass="34979">MGVHFFMRRKTSWAMWTTALAAVAALTGCGAATGGSGGNAAQGTSGAAASSSTSFPITMTDDTGTKVTIQKEPMHIVSGTEGTDEILVSLVPKSRISLVTNLSSDATYSDVTNLVKGIHQWSGDDAEQALAVNPDLVLMASYAPQKVVNQIRSAGVPVYEFNDFTSVAMIEHNIGVIGKLVGEPQKAKAIVNHMNHNIAEIEHAVAPYGRPTVLDYSSYGYAAGEGTTVNDIIRMAGGKNAAASLNGWAKITDEEIVKLNPSVIIDSSDDAAFLKKLASDPALQSVAAVREHHLYAIDSADLSSVSQYVVKGVYDVAKVIHPNAHVPAVQVLS</sequence>
<feature type="chain" id="PRO_5039603438" evidence="3">
    <location>
        <begin position="22"/>
        <end position="333"/>
    </location>
</feature>